<name>A0ACB6QGM9_9PLEO</name>
<reference evidence="1" key="1">
    <citation type="journal article" date="2020" name="Stud. Mycol.">
        <title>101 Dothideomycetes genomes: a test case for predicting lifestyles and emergence of pathogens.</title>
        <authorList>
            <person name="Haridas S."/>
            <person name="Albert R."/>
            <person name="Binder M."/>
            <person name="Bloem J."/>
            <person name="Labutti K."/>
            <person name="Salamov A."/>
            <person name="Andreopoulos B."/>
            <person name="Baker S."/>
            <person name="Barry K."/>
            <person name="Bills G."/>
            <person name="Bluhm B."/>
            <person name="Cannon C."/>
            <person name="Castanera R."/>
            <person name="Culley D."/>
            <person name="Daum C."/>
            <person name="Ezra D."/>
            <person name="Gonzalez J."/>
            <person name="Henrissat B."/>
            <person name="Kuo A."/>
            <person name="Liang C."/>
            <person name="Lipzen A."/>
            <person name="Lutzoni F."/>
            <person name="Magnuson J."/>
            <person name="Mondo S."/>
            <person name="Nolan M."/>
            <person name="Ohm R."/>
            <person name="Pangilinan J."/>
            <person name="Park H.-J."/>
            <person name="Ramirez L."/>
            <person name="Alfaro M."/>
            <person name="Sun H."/>
            <person name="Tritt A."/>
            <person name="Yoshinaga Y."/>
            <person name="Zwiers L.-H."/>
            <person name="Turgeon B."/>
            <person name="Goodwin S."/>
            <person name="Spatafora J."/>
            <person name="Crous P."/>
            <person name="Grigoriev I."/>
        </authorList>
    </citation>
    <scope>NUCLEOTIDE SEQUENCE</scope>
    <source>
        <strain evidence="1">ATCC 200398</strain>
    </source>
</reference>
<evidence type="ECO:0000313" key="1">
    <source>
        <dbReference type="EMBL" id="KAF2466128.1"/>
    </source>
</evidence>
<sequence>MNPSPLLRLPVELHWDIIDLLDIQDRARLACASQYFSSIIKPPTHQDFLAAETSPWATSRDLFTCKGCVRFRHLLQFTDDMRKGKRGRNGVGANTRFCIDCGVDQHWFPLGAEVTIMGETYVICRDCRKFTDQVGSKGLCNPCSPISRSVRKKRPKPNTGNNQYDSEDDWAYSTRSCAGGKHSEEMYGLWPDI</sequence>
<evidence type="ECO:0000313" key="2">
    <source>
        <dbReference type="Proteomes" id="UP000799755"/>
    </source>
</evidence>
<proteinExistence type="predicted"/>
<dbReference type="EMBL" id="MU003526">
    <property type="protein sequence ID" value="KAF2466128.1"/>
    <property type="molecule type" value="Genomic_DNA"/>
</dbReference>
<keyword evidence="2" id="KW-1185">Reference proteome</keyword>
<organism evidence="1 2">
    <name type="scientific">Lindgomyces ingoldianus</name>
    <dbReference type="NCBI Taxonomy" id="673940"/>
    <lineage>
        <taxon>Eukaryota</taxon>
        <taxon>Fungi</taxon>
        <taxon>Dikarya</taxon>
        <taxon>Ascomycota</taxon>
        <taxon>Pezizomycotina</taxon>
        <taxon>Dothideomycetes</taxon>
        <taxon>Pleosporomycetidae</taxon>
        <taxon>Pleosporales</taxon>
        <taxon>Lindgomycetaceae</taxon>
        <taxon>Lindgomyces</taxon>
    </lineage>
</organism>
<protein>
    <submittedName>
        <fullName evidence="1">Uncharacterized protein</fullName>
    </submittedName>
</protein>
<gene>
    <name evidence="1" type="ORF">BDR25DRAFT_79655</name>
</gene>
<dbReference type="Proteomes" id="UP000799755">
    <property type="component" value="Unassembled WGS sequence"/>
</dbReference>
<comment type="caution">
    <text evidence="1">The sequence shown here is derived from an EMBL/GenBank/DDBJ whole genome shotgun (WGS) entry which is preliminary data.</text>
</comment>
<accession>A0ACB6QGM9</accession>